<keyword evidence="2" id="KW-0812">Transmembrane</keyword>
<dbReference type="Proteomes" id="UP000029264">
    <property type="component" value="Unassembled WGS sequence"/>
</dbReference>
<gene>
    <name evidence="4" type="ORF">HR45_11230</name>
</gene>
<feature type="domain" description="Methylated-DNA-[protein]-cysteine S-methyltransferase DNA binding" evidence="3">
    <location>
        <begin position="16"/>
        <end position="95"/>
    </location>
</feature>
<dbReference type="InterPro" id="IPR014048">
    <property type="entry name" value="MethylDNA_cys_MeTrfase_DNA-bd"/>
</dbReference>
<dbReference type="CDD" id="cd06445">
    <property type="entry name" value="ATase"/>
    <property type="match status" value="1"/>
</dbReference>
<organism evidence="4 5">
    <name type="scientific">Shewanella mangrovi</name>
    <dbReference type="NCBI Taxonomy" id="1515746"/>
    <lineage>
        <taxon>Bacteria</taxon>
        <taxon>Pseudomonadati</taxon>
        <taxon>Pseudomonadota</taxon>
        <taxon>Gammaproteobacteria</taxon>
        <taxon>Alteromonadales</taxon>
        <taxon>Shewanellaceae</taxon>
        <taxon>Shewanella</taxon>
    </lineage>
</organism>
<dbReference type="RefSeq" id="WP_037442904.1">
    <property type="nucleotide sequence ID" value="NZ_JPEO01000007.1"/>
</dbReference>
<dbReference type="AlphaFoldDB" id="A0A094JXT6"/>
<comment type="caution">
    <text evidence="4">The sequence shown here is derived from an EMBL/GenBank/DDBJ whole genome shotgun (WGS) entry which is preliminary data.</text>
</comment>
<evidence type="ECO:0000256" key="1">
    <source>
        <dbReference type="ARBA" id="ARBA00022763"/>
    </source>
</evidence>
<evidence type="ECO:0000256" key="2">
    <source>
        <dbReference type="SAM" id="Phobius"/>
    </source>
</evidence>
<feature type="transmembrane region" description="Helical" evidence="2">
    <location>
        <begin position="18"/>
        <end position="41"/>
    </location>
</feature>
<keyword evidence="2" id="KW-1133">Transmembrane helix</keyword>
<dbReference type="eggNOG" id="COG3695">
    <property type="taxonomic scope" value="Bacteria"/>
</dbReference>
<dbReference type="SUPFAM" id="SSF46767">
    <property type="entry name" value="Methylated DNA-protein cysteine methyltransferase, C-terminal domain"/>
    <property type="match status" value="1"/>
</dbReference>
<dbReference type="GO" id="GO:0032259">
    <property type="term" value="P:methylation"/>
    <property type="evidence" value="ECO:0007669"/>
    <property type="project" value="UniProtKB-KW"/>
</dbReference>
<evidence type="ECO:0000313" key="5">
    <source>
        <dbReference type="Proteomes" id="UP000029264"/>
    </source>
</evidence>
<keyword evidence="4" id="KW-0808">Transferase</keyword>
<reference evidence="4 5" key="1">
    <citation type="submission" date="2014-06" db="EMBL/GenBank/DDBJ databases">
        <title>Shewanella sp. YQH10.</title>
        <authorList>
            <person name="Liu Y."/>
            <person name="Zeng R."/>
        </authorList>
    </citation>
    <scope>NUCLEOTIDE SEQUENCE [LARGE SCALE GENOMIC DNA]</scope>
    <source>
        <strain evidence="4 5">YQH10</strain>
    </source>
</reference>
<name>A0A094JXT6_9GAMM</name>
<accession>A0A094JXT6</accession>
<keyword evidence="4" id="KW-0489">Methyltransferase</keyword>
<dbReference type="Pfam" id="PF01035">
    <property type="entry name" value="DNA_binding_1"/>
    <property type="match status" value="1"/>
</dbReference>
<dbReference type="EMBL" id="JPEO01000007">
    <property type="protein sequence ID" value="KFZ37246.1"/>
    <property type="molecule type" value="Genomic_DNA"/>
</dbReference>
<keyword evidence="2" id="KW-0472">Membrane</keyword>
<dbReference type="GO" id="GO:0006281">
    <property type="term" value="P:DNA repair"/>
    <property type="evidence" value="ECO:0007669"/>
    <property type="project" value="InterPro"/>
</dbReference>
<dbReference type="InterPro" id="IPR036217">
    <property type="entry name" value="MethylDNA_cys_MeTrfase_DNAb"/>
</dbReference>
<evidence type="ECO:0000313" key="4">
    <source>
        <dbReference type="EMBL" id="KFZ37246.1"/>
    </source>
</evidence>
<dbReference type="InterPro" id="IPR036388">
    <property type="entry name" value="WH-like_DNA-bd_sf"/>
</dbReference>
<dbReference type="PANTHER" id="PTHR42942:SF1">
    <property type="entry name" value="ALKYLTRANSFERASE-LIKE PROTEIN 1"/>
    <property type="match status" value="1"/>
</dbReference>
<dbReference type="PANTHER" id="PTHR42942">
    <property type="entry name" value="6-O-METHYLGUANINE DNA METHYLTRANSFERASE"/>
    <property type="match status" value="1"/>
</dbReference>
<evidence type="ECO:0000259" key="3">
    <source>
        <dbReference type="Pfam" id="PF01035"/>
    </source>
</evidence>
<keyword evidence="5" id="KW-1185">Reference proteome</keyword>
<dbReference type="Gene3D" id="1.10.10.10">
    <property type="entry name" value="Winged helix-like DNA-binding domain superfamily/Winged helix DNA-binding domain"/>
    <property type="match status" value="1"/>
</dbReference>
<protein>
    <submittedName>
        <fullName evidence="4">Cysteine methyltransferase</fullName>
    </submittedName>
</protein>
<dbReference type="InterPro" id="IPR052520">
    <property type="entry name" value="ATL_DNA_repair"/>
</dbReference>
<proteinExistence type="predicted"/>
<sequence length="122" mass="13491">MSSAFENGSANLSPMQRIWWIVGMIPAGKVASYGMVADLAGLPKRARYVSRALKQAPDTLDLPWHRVINAQGKISFAADSAPFREQSQRLLSEGVLVNQGKIRWSDYGWQPDIATLVMSVPF</sequence>
<dbReference type="GO" id="GO:0008168">
    <property type="term" value="F:methyltransferase activity"/>
    <property type="evidence" value="ECO:0007669"/>
    <property type="project" value="UniProtKB-KW"/>
</dbReference>
<keyword evidence="1" id="KW-0227">DNA damage</keyword>